<gene>
    <name evidence="5" type="primary">TTLL3A_1</name>
    <name evidence="5" type="ORF">GWK47_013435</name>
</gene>
<dbReference type="InterPro" id="IPR051437">
    <property type="entry name" value="TTLL_monoglycylase"/>
</dbReference>
<feature type="compositionally biased region" description="Polar residues" evidence="4">
    <location>
        <begin position="358"/>
        <end position="374"/>
    </location>
</feature>
<feature type="compositionally biased region" description="Polar residues" evidence="4">
    <location>
        <begin position="522"/>
        <end position="540"/>
    </location>
</feature>
<dbReference type="GO" id="GO:0003341">
    <property type="term" value="P:cilium movement"/>
    <property type="evidence" value="ECO:0007669"/>
    <property type="project" value="TreeGrafter"/>
</dbReference>
<evidence type="ECO:0000256" key="4">
    <source>
        <dbReference type="SAM" id="MobiDB-lite"/>
    </source>
</evidence>
<dbReference type="Proteomes" id="UP000770661">
    <property type="component" value="Unassembled WGS sequence"/>
</dbReference>
<dbReference type="GO" id="GO:0015630">
    <property type="term" value="C:microtubule cytoskeleton"/>
    <property type="evidence" value="ECO:0007669"/>
    <property type="project" value="TreeGrafter"/>
</dbReference>
<dbReference type="AlphaFoldDB" id="A0A8J4Y0N7"/>
<feature type="compositionally biased region" description="Low complexity" evidence="4">
    <location>
        <begin position="417"/>
        <end position="426"/>
    </location>
</feature>
<feature type="compositionally biased region" description="Acidic residues" evidence="4">
    <location>
        <begin position="610"/>
        <end position="619"/>
    </location>
</feature>
<dbReference type="GO" id="GO:0060271">
    <property type="term" value="P:cilium assembly"/>
    <property type="evidence" value="ECO:0007669"/>
    <property type="project" value="TreeGrafter"/>
</dbReference>
<protein>
    <submittedName>
        <fullName evidence="5">Tubulin glycylase 3A</fullName>
    </submittedName>
</protein>
<feature type="compositionally biased region" description="Basic and acidic residues" evidence="4">
    <location>
        <begin position="595"/>
        <end position="609"/>
    </location>
</feature>
<keyword evidence="2" id="KW-0547">Nucleotide-binding</keyword>
<feature type="region of interest" description="Disordered" evidence="4">
    <location>
        <begin position="132"/>
        <end position="182"/>
    </location>
</feature>
<dbReference type="PANTHER" id="PTHR45870">
    <property type="entry name" value="TUBULIN MONOGLYCYLASE TTLL3"/>
    <property type="match status" value="1"/>
</dbReference>
<keyword evidence="6" id="KW-1185">Reference proteome</keyword>
<accession>A0A8J4Y0N7</accession>
<keyword evidence="3" id="KW-0067">ATP-binding</keyword>
<dbReference type="GO" id="GO:0005930">
    <property type="term" value="C:axoneme"/>
    <property type="evidence" value="ECO:0007669"/>
    <property type="project" value="TreeGrafter"/>
</dbReference>
<sequence>MKVAVPGRAMKMDELPRGAHLSPILKPTKIPFHNIEIRPPFDYLSLRAGEEGGARGLEGSTLLPLPSSSNINKTIHYNNSCSNNKGWRKTARFYKKELKSKGNIRPSTAVRRHVKKISEEFTMTQVKYENTVSTETKDKNQTRATSSSSSSANNNKSAAKNASSKANCTKSESASKPSSKAMMAPLISPISATLTKASSARVPNGRSKSGPPREAGSPVKKSPSSLTPPARPKHSSGGRCAGGGECGSLAPPTSPAPHRSPGRRTLSLTGVSPRSKQVSFEQIKKVKMFTEKAILEGRVFSIFGYFPAIRDALRRRGWVEKMQHNVPYLNPHPNNCVCPHVGYQAAFLGPPHAHHTHPLNQPTGTAQSTPTSVVASPRPKQEENEEEETGKIEDVKDSTKENESCTSTPNTSPPTTQPSTNSSSLPSSPPSTSSPPLPPSQTAAPSPSLLPPAPSSPPASPPSSTPPSSSSSLSSSLESEDLKVTTATVGSSSADEVVSAQTNNPYTRDTPASHSDGAPSVTPATEESSSTVEGSATNQDAAPLIKPVDRINTATLGPSEVRRGLAESITEKNATIYKYNIKHVPMRRAPRPRSVPKEEPVSEGTKDNEETQDAEEKEEPECTKELEEEAEEGEEEEAKERVPTPEPYNPYVDFVVSEVDLPLIARLLRNVEPNLLWTCTRDSISFKHLSREQVVNRFPNTPFTTKSSTFSLVITSHPWARGRAPRMTGHHQYGLCETLQQLHWFSEAAGVDTFVPRGYCIGHEDERTAFIHDYRLTACLNMLKWLTERSDTHGPSAVADPYGEHGIIVAGGIGNAMHAPGPRVQVPVKRLRQALGHVEQYIQSCCHDDLDAPSPPSLREHEWVALLAAHNKIVHANRKVKMATPNQLQAHLGSSHTDATNCMNPVPYDTATSCIVTDRLFFLEPLPETAVACN</sequence>
<evidence type="ECO:0000313" key="6">
    <source>
        <dbReference type="Proteomes" id="UP000770661"/>
    </source>
</evidence>
<dbReference type="EMBL" id="JACEEZ010020234">
    <property type="protein sequence ID" value="KAG0714794.1"/>
    <property type="molecule type" value="Genomic_DNA"/>
</dbReference>
<keyword evidence="1" id="KW-0436">Ligase</keyword>
<organism evidence="5 6">
    <name type="scientific">Chionoecetes opilio</name>
    <name type="common">Atlantic snow crab</name>
    <name type="synonym">Cancer opilio</name>
    <dbReference type="NCBI Taxonomy" id="41210"/>
    <lineage>
        <taxon>Eukaryota</taxon>
        <taxon>Metazoa</taxon>
        <taxon>Ecdysozoa</taxon>
        <taxon>Arthropoda</taxon>
        <taxon>Crustacea</taxon>
        <taxon>Multicrustacea</taxon>
        <taxon>Malacostraca</taxon>
        <taxon>Eumalacostraca</taxon>
        <taxon>Eucarida</taxon>
        <taxon>Decapoda</taxon>
        <taxon>Pleocyemata</taxon>
        <taxon>Brachyura</taxon>
        <taxon>Eubrachyura</taxon>
        <taxon>Majoidea</taxon>
        <taxon>Majidae</taxon>
        <taxon>Chionoecetes</taxon>
    </lineage>
</organism>
<feature type="compositionally biased region" description="Polar residues" evidence="4">
    <location>
        <begin position="485"/>
        <end position="513"/>
    </location>
</feature>
<feature type="compositionally biased region" description="Low complexity" evidence="4">
    <location>
        <begin position="146"/>
        <end position="182"/>
    </location>
</feature>
<name>A0A8J4Y0N7_CHIOP</name>
<evidence type="ECO:0000256" key="1">
    <source>
        <dbReference type="ARBA" id="ARBA00022598"/>
    </source>
</evidence>
<feature type="region of interest" description="Disordered" evidence="4">
    <location>
        <begin position="352"/>
        <end position="560"/>
    </location>
</feature>
<dbReference type="GO" id="GO:0070736">
    <property type="term" value="F:protein-glycine ligase activity, initiating"/>
    <property type="evidence" value="ECO:0007669"/>
    <property type="project" value="TreeGrafter"/>
</dbReference>
<evidence type="ECO:0000256" key="3">
    <source>
        <dbReference type="ARBA" id="ARBA00022840"/>
    </source>
</evidence>
<evidence type="ECO:0000256" key="2">
    <source>
        <dbReference type="ARBA" id="ARBA00022741"/>
    </source>
</evidence>
<reference evidence="5" key="1">
    <citation type="submission" date="2020-07" db="EMBL/GenBank/DDBJ databases">
        <title>The High-quality genome of the commercially important snow crab, Chionoecetes opilio.</title>
        <authorList>
            <person name="Jeong J.-H."/>
            <person name="Ryu S."/>
        </authorList>
    </citation>
    <scope>NUCLEOTIDE SEQUENCE</scope>
    <source>
        <strain evidence="5">MADBK_172401_WGS</strain>
        <tissue evidence="5">Digestive gland</tissue>
    </source>
</reference>
<evidence type="ECO:0000313" key="5">
    <source>
        <dbReference type="EMBL" id="KAG0714794.1"/>
    </source>
</evidence>
<comment type="caution">
    <text evidence="5">The sequence shown here is derived from an EMBL/GenBank/DDBJ whole genome shotgun (WGS) entry which is preliminary data.</text>
</comment>
<feature type="compositionally biased region" description="Basic and acidic residues" evidence="4">
    <location>
        <begin position="389"/>
        <end position="403"/>
    </location>
</feature>
<feature type="compositionally biased region" description="Low complexity" evidence="4">
    <location>
        <begin position="466"/>
        <end position="477"/>
    </location>
</feature>
<feature type="region of interest" description="Disordered" evidence="4">
    <location>
        <begin position="585"/>
        <end position="647"/>
    </location>
</feature>
<dbReference type="OrthoDB" id="202825at2759"/>
<feature type="compositionally biased region" description="Acidic residues" evidence="4">
    <location>
        <begin position="626"/>
        <end position="637"/>
    </location>
</feature>
<proteinExistence type="predicted"/>
<feature type="compositionally biased region" description="Pro residues" evidence="4">
    <location>
        <begin position="448"/>
        <end position="465"/>
    </location>
</feature>
<dbReference type="PANTHER" id="PTHR45870:SF2">
    <property type="entry name" value="TUBULIN MONOGLYCYLASE TTLL3"/>
    <property type="match status" value="1"/>
</dbReference>
<feature type="compositionally biased region" description="Pro residues" evidence="4">
    <location>
        <begin position="427"/>
        <end position="439"/>
    </location>
</feature>
<dbReference type="GO" id="GO:0005524">
    <property type="term" value="F:ATP binding"/>
    <property type="evidence" value="ECO:0007669"/>
    <property type="project" value="UniProtKB-KW"/>
</dbReference>
<feature type="region of interest" description="Disordered" evidence="4">
    <location>
        <begin position="195"/>
        <end position="274"/>
    </location>
</feature>